<evidence type="ECO:0000313" key="2">
    <source>
        <dbReference type="EMBL" id="KAL1555134.1"/>
    </source>
</evidence>
<organism evidence="2 3">
    <name type="scientific">Salvia divinorum</name>
    <name type="common">Maria pastora</name>
    <name type="synonym">Diviner's sage</name>
    <dbReference type="NCBI Taxonomy" id="28513"/>
    <lineage>
        <taxon>Eukaryota</taxon>
        <taxon>Viridiplantae</taxon>
        <taxon>Streptophyta</taxon>
        <taxon>Embryophyta</taxon>
        <taxon>Tracheophyta</taxon>
        <taxon>Spermatophyta</taxon>
        <taxon>Magnoliopsida</taxon>
        <taxon>eudicotyledons</taxon>
        <taxon>Gunneridae</taxon>
        <taxon>Pentapetalae</taxon>
        <taxon>asterids</taxon>
        <taxon>lamiids</taxon>
        <taxon>Lamiales</taxon>
        <taxon>Lamiaceae</taxon>
        <taxon>Nepetoideae</taxon>
        <taxon>Mentheae</taxon>
        <taxon>Salviinae</taxon>
        <taxon>Salvia</taxon>
        <taxon>Salvia subgen. Calosphace</taxon>
    </lineage>
</organism>
<dbReference type="Proteomes" id="UP001567538">
    <property type="component" value="Unassembled WGS sequence"/>
</dbReference>
<feature type="compositionally biased region" description="Basic and acidic residues" evidence="1">
    <location>
        <begin position="29"/>
        <end position="49"/>
    </location>
</feature>
<dbReference type="EMBL" id="JBEAFC010000006">
    <property type="protein sequence ID" value="KAL1555134.1"/>
    <property type="molecule type" value="Genomic_DNA"/>
</dbReference>
<evidence type="ECO:0000313" key="3">
    <source>
        <dbReference type="Proteomes" id="UP001567538"/>
    </source>
</evidence>
<protein>
    <submittedName>
        <fullName evidence="2">Uncharacterized protein</fullName>
    </submittedName>
</protein>
<gene>
    <name evidence="2" type="ORF">AAHA92_15612</name>
</gene>
<reference evidence="2 3" key="1">
    <citation type="submission" date="2024-06" db="EMBL/GenBank/DDBJ databases">
        <title>A chromosome level genome sequence of Diviner's sage (Salvia divinorum).</title>
        <authorList>
            <person name="Ford S.A."/>
            <person name="Ro D.-K."/>
            <person name="Ness R.W."/>
            <person name="Phillips M.A."/>
        </authorList>
    </citation>
    <scope>NUCLEOTIDE SEQUENCE [LARGE SCALE GENOMIC DNA]</scope>
    <source>
        <strain evidence="2">SAF-2024a</strain>
        <tissue evidence="2">Leaf</tissue>
    </source>
</reference>
<sequence length="316" mass="33734">MEDGEKEVVNNLIDEFNTNVEQVEVGPHDDASAFEEAHVDALNDTHGGVEPESVGVSDVESSLEPISHPDASSDEPISQHDAIGDEHDGGPQPVGVSDVEPSLEPISQPDAIGDEHDGGPQPVGVSDVEPSLEPISQPDAIGDEHNGAPQPIGVSDVEASPTPQPDAIVDDGIVAKASQVPLESAQPQPDDDVVHSTTIPSTQNDVIVEESIVTSSHSGVDDAQATGEVHFEMRSEVEMGSGMASENDVYRPNLENLEQAEDPFVDNLADIEGHCMELFADVEARFCEHWARAGSDAHFEDNFAGQKPRHLKTWME</sequence>
<proteinExistence type="predicted"/>
<keyword evidence="3" id="KW-1185">Reference proteome</keyword>
<name>A0ABD1HG50_SALDI</name>
<evidence type="ECO:0000256" key="1">
    <source>
        <dbReference type="SAM" id="MobiDB-lite"/>
    </source>
</evidence>
<feature type="region of interest" description="Disordered" evidence="1">
    <location>
        <begin position="29"/>
        <end position="170"/>
    </location>
</feature>
<accession>A0ABD1HG50</accession>
<dbReference type="AlphaFoldDB" id="A0ABD1HG50"/>
<comment type="caution">
    <text evidence="2">The sequence shown here is derived from an EMBL/GenBank/DDBJ whole genome shotgun (WGS) entry which is preliminary data.</text>
</comment>